<dbReference type="CDD" id="cd00077">
    <property type="entry name" value="HDc"/>
    <property type="match status" value="1"/>
</dbReference>
<keyword evidence="2" id="KW-0378">Hydrolase</keyword>
<dbReference type="PROSITE" id="PS51831">
    <property type="entry name" value="HD"/>
    <property type="match status" value="1"/>
</dbReference>
<dbReference type="Gene3D" id="1.10.472.50">
    <property type="entry name" value="HD-domain/PDEase-like"/>
    <property type="match status" value="1"/>
</dbReference>
<evidence type="ECO:0000313" key="3">
    <source>
        <dbReference type="EMBL" id="MEF2291923.1"/>
    </source>
</evidence>
<sequence>MQTAEQLSEIEHFVYRLFSDDITGHDYYHMRRVARLAKYIAEKEDANPFICETAAWLHDVGDEKLFSDPHVVIQEIRDLLDRLSLTKQQIEKIKQAMQDVSFRKGKTPVSLEGKIVQDADRLDAIGAIGIARAFSYGGAKERHLYHEELDNHTIQHFYEKLLRIRDKLHTATAKTIAKERHHIMQQFLEQFYQEWNFPSIENRG</sequence>
<dbReference type="AlphaFoldDB" id="A0A2K9J3L8"/>
<evidence type="ECO:0000313" key="5">
    <source>
        <dbReference type="Proteomes" id="UP001356080"/>
    </source>
</evidence>
<dbReference type="InterPro" id="IPR003607">
    <property type="entry name" value="HD/PDEase_dom"/>
</dbReference>
<gene>
    <name evidence="2" type="ORF">A21D_03422</name>
    <name evidence="3" type="ORF">V2W34_07820</name>
</gene>
<dbReference type="Proteomes" id="UP000234237">
    <property type="component" value="Chromosome"/>
</dbReference>
<dbReference type="SUPFAM" id="SSF109604">
    <property type="entry name" value="HD-domain/PDEase-like"/>
    <property type="match status" value="1"/>
</dbReference>
<dbReference type="SMART" id="SM00471">
    <property type="entry name" value="HDc"/>
    <property type="match status" value="1"/>
</dbReference>
<proteinExistence type="predicted"/>
<dbReference type="PANTHER" id="PTHR33594:SF1">
    <property type="entry name" value="HD_PDEASE DOMAIN-CONTAINING PROTEIN"/>
    <property type="match status" value="1"/>
</dbReference>
<dbReference type="PANTHER" id="PTHR33594">
    <property type="entry name" value="SUPERFAMILY HYDROLASE, PUTATIVE (AFU_ORTHOLOGUE AFUA_1G03035)-RELATED"/>
    <property type="match status" value="1"/>
</dbReference>
<dbReference type="RefSeq" id="WP_077703705.1">
    <property type="nucleotide sequence ID" value="NZ_CP018622.1"/>
</dbReference>
<name>A0A2K9J3L8_9BACI</name>
<evidence type="ECO:0000313" key="4">
    <source>
        <dbReference type="Proteomes" id="UP000234237"/>
    </source>
</evidence>
<dbReference type="KEGG" id="vpn:A21D_03422"/>
<reference evidence="3 5" key="3">
    <citation type="submission" date="2024-01" db="EMBL/GenBank/DDBJ databases">
        <title>Survival strategy associated with biotechnological potential of Virgibacillus dokdonensis T4.6 isolated from salt-fermented shrimp paste.</title>
        <authorList>
            <person name="Doan T.V."/>
            <person name="Quach N.T."/>
            <person name="Phi Q.-T."/>
        </authorList>
    </citation>
    <scope>NUCLEOTIDE SEQUENCE [LARGE SCALE GENOMIC DNA]</scope>
    <source>
        <strain evidence="3 5">T4.6</strain>
    </source>
</reference>
<dbReference type="EMBL" id="CP018622">
    <property type="protein sequence ID" value="AUJ26456.1"/>
    <property type="molecule type" value="Genomic_DNA"/>
</dbReference>
<evidence type="ECO:0000259" key="1">
    <source>
        <dbReference type="PROSITE" id="PS51831"/>
    </source>
</evidence>
<dbReference type="EMBL" id="JAZHPM010000010">
    <property type="protein sequence ID" value="MEF2291923.1"/>
    <property type="molecule type" value="Genomic_DNA"/>
</dbReference>
<accession>A0A2K9J3L8</accession>
<keyword evidence="5" id="KW-1185">Reference proteome</keyword>
<reference evidence="2" key="1">
    <citation type="submission" date="2016-11" db="EMBL/GenBank/DDBJ databases">
        <title>Complete genome sequence of Virgibacillus dokdonensis 21D, a halophilic bacterium isolated from the deep hypersaline anoxic basin Discovery in the Mediterranean Sea.</title>
        <authorList>
            <person name="Zeaiter Z."/>
            <person name="Booth J.M."/>
            <person name="Prosdocimi E.M."/>
            <person name="Mapelli F."/>
            <person name="Fusi M."/>
            <person name="Daffonchio D."/>
            <person name="Borin S."/>
            <person name="Crotti E."/>
        </authorList>
    </citation>
    <scope>NUCLEOTIDE SEQUENCE</scope>
    <source>
        <strain evidence="2">21D</strain>
    </source>
</reference>
<dbReference type="Proteomes" id="UP001356080">
    <property type="component" value="Unassembled WGS sequence"/>
</dbReference>
<evidence type="ECO:0000313" key="2">
    <source>
        <dbReference type="EMBL" id="AUJ26456.1"/>
    </source>
</evidence>
<reference evidence="4" key="2">
    <citation type="submission" date="2016-11" db="EMBL/GenBank/DDBJ databases">
        <title>Complete genome sequence of Virgibacillus pantothenticus 21D, a halophilic bacterium isolated from the deep hypersaline anoxic basin Discovery in the Mediterranean Sea.</title>
        <authorList>
            <person name="Zeaiter Z."/>
            <person name="Booth J.M."/>
            <person name="Prosdocimi E.M."/>
            <person name="Mapelli F."/>
            <person name="Fusi M."/>
            <person name="Daffonchio D."/>
            <person name="Borin S."/>
            <person name="Crotti E."/>
        </authorList>
    </citation>
    <scope>NUCLEOTIDE SEQUENCE [LARGE SCALE GENOMIC DNA]</scope>
    <source>
        <strain evidence="4">21D</strain>
    </source>
</reference>
<organism evidence="2 4">
    <name type="scientific">Virgibacillus dokdonensis</name>
    <dbReference type="NCBI Taxonomy" id="302167"/>
    <lineage>
        <taxon>Bacteria</taxon>
        <taxon>Bacillati</taxon>
        <taxon>Bacillota</taxon>
        <taxon>Bacilli</taxon>
        <taxon>Bacillales</taxon>
        <taxon>Bacillaceae</taxon>
        <taxon>Virgibacillus</taxon>
    </lineage>
</organism>
<dbReference type="STRING" id="302167.GCA_900166595_02314"/>
<protein>
    <submittedName>
        <fullName evidence="3">HD domain-containing protein</fullName>
    </submittedName>
    <submittedName>
        <fullName evidence="2">Putative hydrolase</fullName>
    </submittedName>
</protein>
<dbReference type="Pfam" id="PF01966">
    <property type="entry name" value="HD"/>
    <property type="match status" value="1"/>
</dbReference>
<dbReference type="InterPro" id="IPR006674">
    <property type="entry name" value="HD_domain"/>
</dbReference>
<feature type="domain" description="HD" evidence="1">
    <location>
        <begin position="26"/>
        <end position="125"/>
    </location>
</feature>
<dbReference type="Gene3D" id="1.20.58.1910">
    <property type="match status" value="1"/>
</dbReference>
<dbReference type="GO" id="GO:0016787">
    <property type="term" value="F:hydrolase activity"/>
    <property type="evidence" value="ECO:0007669"/>
    <property type="project" value="UniProtKB-KW"/>
</dbReference>